<keyword evidence="3" id="KW-1185">Reference proteome</keyword>
<keyword evidence="1" id="KW-0479">Metal-binding</keyword>
<dbReference type="GO" id="GO:0000209">
    <property type="term" value="P:protein polyubiquitination"/>
    <property type="evidence" value="ECO:0007669"/>
    <property type="project" value="TreeGrafter"/>
</dbReference>
<dbReference type="GO" id="GO:0061630">
    <property type="term" value="F:ubiquitin protein ligase activity"/>
    <property type="evidence" value="ECO:0007669"/>
    <property type="project" value="TreeGrafter"/>
</dbReference>
<dbReference type="GO" id="GO:0043161">
    <property type="term" value="P:proteasome-mediated ubiquitin-dependent protein catabolic process"/>
    <property type="evidence" value="ECO:0007669"/>
    <property type="project" value="TreeGrafter"/>
</dbReference>
<accession>A0A8B8EDV4</accession>
<reference evidence="4" key="1">
    <citation type="submission" date="2025-08" db="UniProtKB">
        <authorList>
            <consortium name="RefSeq"/>
        </authorList>
    </citation>
    <scope>IDENTIFICATION</scope>
    <source>
        <tissue evidence="4">Whole sample</tissue>
    </source>
</reference>
<name>A0A8B8EDV4_CRAVI</name>
<evidence type="ECO:0000256" key="1">
    <source>
        <dbReference type="PROSITE-ProRule" id="PRU00024"/>
    </source>
</evidence>
<dbReference type="InterPro" id="IPR000315">
    <property type="entry name" value="Znf_B-box"/>
</dbReference>
<protein>
    <submittedName>
        <fullName evidence="4">Tripartite motif-containing protein 2-like</fullName>
    </submittedName>
</protein>
<dbReference type="GeneID" id="111133870"/>
<dbReference type="InterPro" id="IPR050952">
    <property type="entry name" value="TRIM-NHL_E3_ligases"/>
</dbReference>
<dbReference type="OrthoDB" id="6108831at2759"/>
<dbReference type="Gene3D" id="2.120.10.30">
    <property type="entry name" value="TolB, C-terminal domain"/>
    <property type="match status" value="1"/>
</dbReference>
<dbReference type="PANTHER" id="PTHR24104:SF25">
    <property type="entry name" value="PROTEIN LIN-41"/>
    <property type="match status" value="1"/>
</dbReference>
<dbReference type="RefSeq" id="XP_022338285.1">
    <property type="nucleotide sequence ID" value="XM_022482577.1"/>
</dbReference>
<dbReference type="SUPFAM" id="SSF63829">
    <property type="entry name" value="Calcium-dependent phosphotriesterase"/>
    <property type="match status" value="1"/>
</dbReference>
<sequence length="355" mass="40238">MESDNNIICVYCRLDAHMYCSLCEIILCSECIAKHIVTKSVFGHSIIKYADRHRAHVRKPSSVSFPLKSLRSEAEISLTIKCDYNWLHDICCQGTDEFWVCGRSSEMKCFNTKGEVIRSVTVNGDPQRLALNHTGELFYVDFHTNSVMKLTETSGRDVAFSVFSLSAWQPRGLTFTLLNDVLVSLYKPNESKVVKYDSINGKPVLEFQHDKNGKLLFEFPGYLVENKNGDICISDKHKVVCTNSHGLLKFIYHGNRTTSSVKKFDPRGVAADSQNNVIIADFANWKLHMINSEGVFQRFFLSGMIGHPNGLSVDSEDKVWVAEGWASGLVRVIRYWMEEPPSFLTQSPQNENVFI</sequence>
<dbReference type="InterPro" id="IPR011042">
    <property type="entry name" value="6-blade_b-propeller_TolB-like"/>
</dbReference>
<organism evidence="3 4">
    <name type="scientific">Crassostrea virginica</name>
    <name type="common">Eastern oyster</name>
    <dbReference type="NCBI Taxonomy" id="6565"/>
    <lineage>
        <taxon>Eukaryota</taxon>
        <taxon>Metazoa</taxon>
        <taxon>Spiralia</taxon>
        <taxon>Lophotrochozoa</taxon>
        <taxon>Mollusca</taxon>
        <taxon>Bivalvia</taxon>
        <taxon>Autobranchia</taxon>
        <taxon>Pteriomorphia</taxon>
        <taxon>Ostreida</taxon>
        <taxon>Ostreoidea</taxon>
        <taxon>Ostreidae</taxon>
        <taxon>Crassostrea</taxon>
    </lineage>
</organism>
<feature type="domain" description="B box-type" evidence="2">
    <location>
        <begin position="4"/>
        <end position="49"/>
    </location>
</feature>
<evidence type="ECO:0000313" key="3">
    <source>
        <dbReference type="Proteomes" id="UP000694844"/>
    </source>
</evidence>
<keyword evidence="1" id="KW-0863">Zinc-finger</keyword>
<dbReference type="PROSITE" id="PS50119">
    <property type="entry name" value="ZF_BBOX"/>
    <property type="match status" value="1"/>
</dbReference>
<dbReference type="Proteomes" id="UP000694844">
    <property type="component" value="Chromosome 5"/>
</dbReference>
<dbReference type="AlphaFoldDB" id="A0A8B8EDV4"/>
<dbReference type="GO" id="GO:0008270">
    <property type="term" value="F:zinc ion binding"/>
    <property type="evidence" value="ECO:0007669"/>
    <property type="project" value="UniProtKB-KW"/>
</dbReference>
<evidence type="ECO:0000259" key="2">
    <source>
        <dbReference type="PROSITE" id="PS50119"/>
    </source>
</evidence>
<dbReference type="KEGG" id="cvn:111133870"/>
<proteinExistence type="predicted"/>
<keyword evidence="1" id="KW-0862">Zinc</keyword>
<evidence type="ECO:0000313" key="4">
    <source>
        <dbReference type="RefSeq" id="XP_022338285.1"/>
    </source>
</evidence>
<dbReference type="PANTHER" id="PTHR24104">
    <property type="entry name" value="E3 UBIQUITIN-PROTEIN LIGASE NHLRC1-RELATED"/>
    <property type="match status" value="1"/>
</dbReference>
<gene>
    <name evidence="4" type="primary">LOC111133870</name>
</gene>